<keyword evidence="2" id="KW-1185">Reference proteome</keyword>
<name>A0ABR2U9N9_9ROSI</name>
<reference evidence="1 2" key="1">
    <citation type="journal article" date="2024" name="G3 (Bethesda)">
        <title>Genome assembly of Hibiscus sabdariffa L. provides insights into metabolisms of medicinal natural products.</title>
        <authorList>
            <person name="Kim T."/>
        </authorList>
    </citation>
    <scope>NUCLEOTIDE SEQUENCE [LARGE SCALE GENOMIC DNA]</scope>
    <source>
        <strain evidence="1">TK-2024</strain>
        <tissue evidence="1">Old leaves</tissue>
    </source>
</reference>
<organism evidence="1 2">
    <name type="scientific">Hibiscus sabdariffa</name>
    <name type="common">roselle</name>
    <dbReference type="NCBI Taxonomy" id="183260"/>
    <lineage>
        <taxon>Eukaryota</taxon>
        <taxon>Viridiplantae</taxon>
        <taxon>Streptophyta</taxon>
        <taxon>Embryophyta</taxon>
        <taxon>Tracheophyta</taxon>
        <taxon>Spermatophyta</taxon>
        <taxon>Magnoliopsida</taxon>
        <taxon>eudicotyledons</taxon>
        <taxon>Gunneridae</taxon>
        <taxon>Pentapetalae</taxon>
        <taxon>rosids</taxon>
        <taxon>malvids</taxon>
        <taxon>Malvales</taxon>
        <taxon>Malvaceae</taxon>
        <taxon>Malvoideae</taxon>
        <taxon>Hibiscus</taxon>
    </lineage>
</organism>
<dbReference type="EMBL" id="JBBPBN010000001">
    <property type="protein sequence ID" value="KAK9046438.1"/>
    <property type="molecule type" value="Genomic_DNA"/>
</dbReference>
<sequence>MADEVSCSGSLLQEGENAIDSPAASDCDTSLVHLGLQRNSSIEDTVVPNSVSMVEETPSHIARLWEDNWRVDDLVIDLSEVDKAFSFEDGAGLVMQSEECEKVVDVMQVLNEIGEVNKAVSDLIPGLDVGGDSQIGPRQERVRANKVLTYYYKGQPKRVRQISKINCCILSPSRGREVDTNIGKRG</sequence>
<protein>
    <submittedName>
        <fullName evidence="1">Uncharacterized protein</fullName>
    </submittedName>
</protein>
<gene>
    <name evidence="1" type="ORF">V6N11_052325</name>
</gene>
<dbReference type="Proteomes" id="UP001396334">
    <property type="component" value="Unassembled WGS sequence"/>
</dbReference>
<evidence type="ECO:0000313" key="1">
    <source>
        <dbReference type="EMBL" id="KAK9046438.1"/>
    </source>
</evidence>
<accession>A0ABR2U9N9</accession>
<proteinExistence type="predicted"/>
<evidence type="ECO:0000313" key="2">
    <source>
        <dbReference type="Proteomes" id="UP001396334"/>
    </source>
</evidence>
<comment type="caution">
    <text evidence="1">The sequence shown here is derived from an EMBL/GenBank/DDBJ whole genome shotgun (WGS) entry which is preliminary data.</text>
</comment>